<dbReference type="InterPro" id="IPR036259">
    <property type="entry name" value="MFS_trans_sf"/>
</dbReference>
<sequence>MFLSFPRACGARVSRVTGPLYAYAASEEFVLLYPVYVLLFADHGLSVAQISSLFVLWSVTGLLTSVPAGALADVVPRRYLLAAAPVFAGAAFALWSWSPGYGVFALGFVLWGVGGSLSSGALEALVYTELAHRGVADRYARVMGVTRALGVAAVGAATLMAVPVMSWGGYDAVGAASVAVCAVCALAGLALPEHRSAPEADDAEATGPAGSGGGDVPVAPHAPGHGRGGAPAGRAHDPAEEGEEDEEPTGPSEYVAALRAGLAQARGDRRVRGAILMLVVVTSVWGVLDEYVPLLVAAEGVPVETVPVVVAVVWAGVTLGGLVAGPVSRLPAGAFAVLLGAAAVAIAAGSLMGGPVGWVSLGAGFGVCQAASVVADARLQERITGSARATVTSVAGLGVDLVTTVSYPLYAAVFVVTGHGPAFALFAVPYLVAACVLGCARRSVPAVGR</sequence>
<protein>
    <submittedName>
        <fullName evidence="3">MFS transporter</fullName>
    </submittedName>
</protein>
<feature type="region of interest" description="Disordered" evidence="1">
    <location>
        <begin position="197"/>
        <end position="251"/>
    </location>
</feature>
<dbReference type="Gene3D" id="1.20.1250.20">
    <property type="entry name" value="MFS general substrate transporter like domains"/>
    <property type="match status" value="1"/>
</dbReference>
<organism evidence="3 4">
    <name type="scientific">Nocardiopsis lambiniae</name>
    <dbReference type="NCBI Taxonomy" id="3075539"/>
    <lineage>
        <taxon>Bacteria</taxon>
        <taxon>Bacillati</taxon>
        <taxon>Actinomycetota</taxon>
        <taxon>Actinomycetes</taxon>
        <taxon>Streptosporangiales</taxon>
        <taxon>Nocardiopsidaceae</taxon>
        <taxon>Nocardiopsis</taxon>
    </lineage>
</organism>
<dbReference type="InterPro" id="IPR011701">
    <property type="entry name" value="MFS"/>
</dbReference>
<evidence type="ECO:0000313" key="3">
    <source>
        <dbReference type="EMBL" id="MDT0330254.1"/>
    </source>
</evidence>
<dbReference type="PANTHER" id="PTHR23530:SF1">
    <property type="entry name" value="PERMEASE, MAJOR FACILITATOR SUPERFAMILY-RELATED"/>
    <property type="match status" value="1"/>
</dbReference>
<feature type="transmembrane region" description="Helical" evidence="2">
    <location>
        <begin position="308"/>
        <end position="325"/>
    </location>
</feature>
<feature type="transmembrane region" description="Helical" evidence="2">
    <location>
        <begin position="79"/>
        <end position="97"/>
    </location>
</feature>
<dbReference type="Pfam" id="PF07690">
    <property type="entry name" value="MFS_1"/>
    <property type="match status" value="1"/>
</dbReference>
<keyword evidence="4" id="KW-1185">Reference proteome</keyword>
<feature type="transmembrane region" description="Helical" evidence="2">
    <location>
        <begin position="271"/>
        <end position="288"/>
    </location>
</feature>
<evidence type="ECO:0000313" key="4">
    <source>
        <dbReference type="Proteomes" id="UP001183390"/>
    </source>
</evidence>
<reference evidence="4" key="1">
    <citation type="submission" date="2023-07" db="EMBL/GenBank/DDBJ databases">
        <title>30 novel species of actinomycetes from the DSMZ collection.</title>
        <authorList>
            <person name="Nouioui I."/>
        </authorList>
    </citation>
    <scope>NUCLEOTIDE SEQUENCE [LARGE SCALE GENOMIC DNA]</scope>
    <source>
        <strain evidence="4">DSM 44743</strain>
    </source>
</reference>
<feature type="transmembrane region" description="Helical" evidence="2">
    <location>
        <begin position="332"/>
        <end position="352"/>
    </location>
</feature>
<proteinExistence type="predicted"/>
<feature type="transmembrane region" description="Helical" evidence="2">
    <location>
        <begin position="172"/>
        <end position="191"/>
    </location>
</feature>
<comment type="caution">
    <text evidence="3">The sequence shown here is derived from an EMBL/GenBank/DDBJ whole genome shotgun (WGS) entry which is preliminary data.</text>
</comment>
<name>A0ABU2MC41_9ACTN</name>
<dbReference type="RefSeq" id="WP_311512826.1">
    <property type="nucleotide sequence ID" value="NZ_JAVREP010000011.1"/>
</dbReference>
<feature type="transmembrane region" description="Helical" evidence="2">
    <location>
        <begin position="53"/>
        <end position="72"/>
    </location>
</feature>
<keyword evidence="2" id="KW-0472">Membrane</keyword>
<evidence type="ECO:0000256" key="2">
    <source>
        <dbReference type="SAM" id="Phobius"/>
    </source>
</evidence>
<dbReference type="PANTHER" id="PTHR23530">
    <property type="entry name" value="TRANSPORT PROTEIN-RELATED"/>
    <property type="match status" value="1"/>
</dbReference>
<keyword evidence="2" id="KW-0812">Transmembrane</keyword>
<evidence type="ECO:0000256" key="1">
    <source>
        <dbReference type="SAM" id="MobiDB-lite"/>
    </source>
</evidence>
<dbReference type="InterPro" id="IPR053160">
    <property type="entry name" value="MFS_DHA3_Transporter"/>
</dbReference>
<feature type="transmembrane region" description="Helical" evidence="2">
    <location>
        <begin position="20"/>
        <end position="41"/>
    </location>
</feature>
<gene>
    <name evidence="3" type="ORF">RM479_17710</name>
</gene>
<feature type="transmembrane region" description="Helical" evidence="2">
    <location>
        <begin position="103"/>
        <end position="127"/>
    </location>
</feature>
<dbReference type="SUPFAM" id="SSF103473">
    <property type="entry name" value="MFS general substrate transporter"/>
    <property type="match status" value="1"/>
</dbReference>
<accession>A0ABU2MC41</accession>
<feature type="transmembrane region" description="Helical" evidence="2">
    <location>
        <begin position="148"/>
        <end position="166"/>
    </location>
</feature>
<dbReference type="Proteomes" id="UP001183390">
    <property type="component" value="Unassembled WGS sequence"/>
</dbReference>
<keyword evidence="2" id="KW-1133">Transmembrane helix</keyword>
<dbReference type="EMBL" id="JAVREP010000011">
    <property type="protein sequence ID" value="MDT0330254.1"/>
    <property type="molecule type" value="Genomic_DNA"/>
</dbReference>